<name>A0A2A4X412_UNCAE</name>
<organism evidence="1 2">
    <name type="scientific">Aerophobetes bacterium</name>
    <dbReference type="NCBI Taxonomy" id="2030807"/>
    <lineage>
        <taxon>Bacteria</taxon>
        <taxon>Candidatus Aerophobota</taxon>
    </lineage>
</organism>
<protein>
    <submittedName>
        <fullName evidence="1">Uncharacterized protein</fullName>
    </submittedName>
</protein>
<accession>A0A2A4X412</accession>
<sequence>MDFDLDNTPSYNKESHDSIILDKKSNKRYRSLVKIIIQSRFMRIISTLLTLSALAYGAYYINETKPELTQQALEFVNTGTLVSLEARYTAKQIMETQTSHLLKDGSHTFGEVALRYHPYLLMEVKFTGENMDTQEANILWSMIDGEMVLDTRSWKKTHGFADCINCKADAYEYQILNTISDFGGCVDAQALRQSLNIESVLLSTWIDRCKSKKLIVQIGNDYKIHLQKPLLNVKPATQLSSVLVSKASKFSEKLAKVYTPSQIKRAASNAFGSHFAIRSTRDVFVPIYSIVVVNPDGSLHTTHWNAVSGKQVHSMNFTQ</sequence>
<comment type="caution">
    <text evidence="1">The sequence shown here is derived from an EMBL/GenBank/DDBJ whole genome shotgun (WGS) entry which is preliminary data.</text>
</comment>
<dbReference type="EMBL" id="NVUK01000024">
    <property type="protein sequence ID" value="PCI76777.1"/>
    <property type="molecule type" value="Genomic_DNA"/>
</dbReference>
<reference evidence="2" key="1">
    <citation type="submission" date="2017-08" db="EMBL/GenBank/DDBJ databases">
        <title>A dynamic microbial community with high functional redundancy inhabits the cold, oxic subseafloor aquifer.</title>
        <authorList>
            <person name="Tully B.J."/>
            <person name="Wheat C.G."/>
            <person name="Glazer B.T."/>
            <person name="Huber J.A."/>
        </authorList>
    </citation>
    <scope>NUCLEOTIDE SEQUENCE [LARGE SCALE GENOMIC DNA]</scope>
</reference>
<proteinExistence type="predicted"/>
<dbReference type="Proteomes" id="UP000218775">
    <property type="component" value="Unassembled WGS sequence"/>
</dbReference>
<gene>
    <name evidence="1" type="ORF">COB21_03900</name>
</gene>
<evidence type="ECO:0000313" key="1">
    <source>
        <dbReference type="EMBL" id="PCI76777.1"/>
    </source>
</evidence>
<evidence type="ECO:0000313" key="2">
    <source>
        <dbReference type="Proteomes" id="UP000218775"/>
    </source>
</evidence>
<dbReference type="AlphaFoldDB" id="A0A2A4X412"/>